<evidence type="ECO:0000313" key="2">
    <source>
        <dbReference type="Proteomes" id="UP000735302"/>
    </source>
</evidence>
<reference evidence="1 2" key="1">
    <citation type="journal article" date="2021" name="Elife">
        <title>Chloroplast acquisition without the gene transfer in kleptoplastic sea slugs, Plakobranchus ocellatus.</title>
        <authorList>
            <person name="Maeda T."/>
            <person name="Takahashi S."/>
            <person name="Yoshida T."/>
            <person name="Shimamura S."/>
            <person name="Takaki Y."/>
            <person name="Nagai Y."/>
            <person name="Toyoda A."/>
            <person name="Suzuki Y."/>
            <person name="Arimoto A."/>
            <person name="Ishii H."/>
            <person name="Satoh N."/>
            <person name="Nishiyama T."/>
            <person name="Hasebe M."/>
            <person name="Maruyama T."/>
            <person name="Minagawa J."/>
            <person name="Obokata J."/>
            <person name="Shigenobu S."/>
        </authorList>
    </citation>
    <scope>NUCLEOTIDE SEQUENCE [LARGE SCALE GENOMIC DNA]</scope>
</reference>
<gene>
    <name evidence="1" type="ORF">PoB_001896500</name>
</gene>
<dbReference type="AlphaFoldDB" id="A0AAV3ZBC8"/>
<keyword evidence="2" id="KW-1185">Reference proteome</keyword>
<feature type="non-terminal residue" evidence="1">
    <location>
        <position position="1"/>
    </location>
</feature>
<dbReference type="Proteomes" id="UP000735302">
    <property type="component" value="Unassembled WGS sequence"/>
</dbReference>
<organism evidence="1 2">
    <name type="scientific">Plakobranchus ocellatus</name>
    <dbReference type="NCBI Taxonomy" id="259542"/>
    <lineage>
        <taxon>Eukaryota</taxon>
        <taxon>Metazoa</taxon>
        <taxon>Spiralia</taxon>
        <taxon>Lophotrochozoa</taxon>
        <taxon>Mollusca</taxon>
        <taxon>Gastropoda</taxon>
        <taxon>Heterobranchia</taxon>
        <taxon>Euthyneura</taxon>
        <taxon>Panpulmonata</taxon>
        <taxon>Sacoglossa</taxon>
        <taxon>Placobranchoidea</taxon>
        <taxon>Plakobranchidae</taxon>
        <taxon>Plakobranchus</taxon>
    </lineage>
</organism>
<evidence type="ECO:0000313" key="1">
    <source>
        <dbReference type="EMBL" id="GFN92459.1"/>
    </source>
</evidence>
<sequence length="63" mass="7145">YYVAEGVRNYSQETWQQITKGEGKLLVETYIDHVVEYYVQSTESDNHAVREAACACIAELGSK</sequence>
<protein>
    <submittedName>
        <fullName evidence="1">Uncharacterized protein</fullName>
    </submittedName>
</protein>
<dbReference type="EMBL" id="BLXT01002242">
    <property type="protein sequence ID" value="GFN92459.1"/>
    <property type="molecule type" value="Genomic_DNA"/>
</dbReference>
<name>A0AAV3ZBC8_9GAST</name>
<proteinExistence type="predicted"/>
<comment type="caution">
    <text evidence="1">The sequence shown here is derived from an EMBL/GenBank/DDBJ whole genome shotgun (WGS) entry which is preliminary data.</text>
</comment>
<accession>A0AAV3ZBC8</accession>
<feature type="non-terminal residue" evidence="1">
    <location>
        <position position="63"/>
    </location>
</feature>